<keyword evidence="7" id="KW-1185">Reference proteome</keyword>
<dbReference type="PIRSF" id="PIRSF000103">
    <property type="entry name" value="HIBADH"/>
    <property type="match status" value="1"/>
</dbReference>
<accession>A0A510DY16</accession>
<dbReference type="Gene3D" id="3.40.50.720">
    <property type="entry name" value="NAD(P)-binding Rossmann-like Domain"/>
    <property type="match status" value="1"/>
</dbReference>
<dbReference type="STRING" id="1294262.GCA_001316085_02167"/>
<dbReference type="InterPro" id="IPR008927">
    <property type="entry name" value="6-PGluconate_DH-like_C_sf"/>
</dbReference>
<dbReference type="KEGG" id="step:IC006_2182"/>
<evidence type="ECO:0000313" key="8">
    <source>
        <dbReference type="Proteomes" id="UP000325030"/>
    </source>
</evidence>
<dbReference type="PANTHER" id="PTHR22981:SF7">
    <property type="entry name" value="3-HYDROXYISOBUTYRATE DEHYDROGENASE, MITOCHONDRIAL"/>
    <property type="match status" value="1"/>
</dbReference>
<dbReference type="GO" id="GO:0051287">
    <property type="term" value="F:NAD binding"/>
    <property type="evidence" value="ECO:0007669"/>
    <property type="project" value="InterPro"/>
</dbReference>
<dbReference type="RefSeq" id="WP_149528705.1">
    <property type="nucleotide sequence ID" value="NZ_AP018929.1"/>
</dbReference>
<dbReference type="AlphaFoldDB" id="A0A510DY16"/>
<dbReference type="GO" id="GO:0050661">
    <property type="term" value="F:NADP binding"/>
    <property type="evidence" value="ECO:0007669"/>
    <property type="project" value="InterPro"/>
</dbReference>
<evidence type="ECO:0000256" key="1">
    <source>
        <dbReference type="ARBA" id="ARBA00023002"/>
    </source>
</evidence>
<dbReference type="InterPro" id="IPR006115">
    <property type="entry name" value="6PGDH_NADP-bd"/>
</dbReference>
<sequence length="286" mass="31156">MKVVVLGLGTMGWRIAKNFAKEGVLVGVWNRTEEKAKRFSSEFGVPPLSLSELEDVEYVLLSLSDDEAVSSVMRKFEVRGKVVVDTSTISPRTSISLAEEVKKRGGVMYDAPITGSTGIEQRKATVMVGGPEERKNDVISLLRMTADKVIYVGRNGMGLYLKLVNNLIAGSYMLALAEGFTLAERAGLDLDVVTSFLSGGSIVSSPLSSMKSPMMRDGKYETQFRLSLMAKDLRIIEEECRALGVANFLSSLASKMFDSASRSDLGDKDMASIQELVRKLSGVRTS</sequence>
<gene>
    <name evidence="5" type="ORF">IC006_2182</name>
    <name evidence="6" type="ORF">IC007_2186</name>
</gene>
<dbReference type="Gene3D" id="1.10.1040.10">
    <property type="entry name" value="N-(1-d-carboxylethyl)-l-norvaline Dehydrogenase, domain 2"/>
    <property type="match status" value="1"/>
</dbReference>
<keyword evidence="1" id="KW-0560">Oxidoreductase</keyword>
<reference evidence="8" key="1">
    <citation type="submission" date="2018-09" db="EMBL/GenBank/DDBJ databases">
        <title>Complete Genome Sequencing of Sulfolobus sp. JCM 16834.</title>
        <authorList>
            <person name="Kato S."/>
            <person name="Itoh T."/>
            <person name="Ohkuma M."/>
        </authorList>
    </citation>
    <scope>NUCLEOTIDE SEQUENCE [LARGE SCALE GENOMIC DNA]</scope>
    <source>
        <strain evidence="8">IC-007</strain>
    </source>
</reference>
<dbReference type="GO" id="GO:0016616">
    <property type="term" value="F:oxidoreductase activity, acting on the CH-OH group of donors, NAD or NADP as acceptor"/>
    <property type="evidence" value="ECO:0007669"/>
    <property type="project" value="TreeGrafter"/>
</dbReference>
<keyword evidence="2" id="KW-0520">NAD</keyword>
<feature type="domain" description="6-phosphogluconate dehydrogenase NADP-binding" evidence="3">
    <location>
        <begin position="3"/>
        <end position="153"/>
    </location>
</feature>
<protein>
    <submittedName>
        <fullName evidence="5 6">6-phosphogluconate dehydrogenase</fullName>
    </submittedName>
</protein>
<evidence type="ECO:0000313" key="5">
    <source>
        <dbReference type="EMBL" id="BBG24848.1"/>
    </source>
</evidence>
<accession>A0A510E536</accession>
<proteinExistence type="predicted"/>
<dbReference type="Proteomes" id="UP000322983">
    <property type="component" value="Chromosome"/>
</dbReference>
<organism evidence="5 7">
    <name type="scientific">Sulfuracidifex tepidarius</name>
    <dbReference type="NCBI Taxonomy" id="1294262"/>
    <lineage>
        <taxon>Archaea</taxon>
        <taxon>Thermoproteota</taxon>
        <taxon>Thermoprotei</taxon>
        <taxon>Sulfolobales</taxon>
        <taxon>Sulfolobaceae</taxon>
        <taxon>Sulfuracidifex</taxon>
    </lineage>
</organism>
<evidence type="ECO:0000259" key="3">
    <source>
        <dbReference type="Pfam" id="PF03446"/>
    </source>
</evidence>
<dbReference type="InterPro" id="IPR013328">
    <property type="entry name" value="6PGD_dom2"/>
</dbReference>
<dbReference type="EMBL" id="AP018930">
    <property type="protein sequence ID" value="BBG27632.1"/>
    <property type="molecule type" value="Genomic_DNA"/>
</dbReference>
<dbReference type="InterPro" id="IPR015815">
    <property type="entry name" value="HIBADH-related"/>
</dbReference>
<feature type="domain" description="3-hydroxyisobutyrate dehydrogenase-like NAD-binding" evidence="4">
    <location>
        <begin position="156"/>
        <end position="274"/>
    </location>
</feature>
<dbReference type="Pfam" id="PF03446">
    <property type="entry name" value="NAD_binding_2"/>
    <property type="match status" value="1"/>
</dbReference>
<dbReference type="GeneID" id="41718506"/>
<dbReference type="SUPFAM" id="SSF48179">
    <property type="entry name" value="6-phosphogluconate dehydrogenase C-terminal domain-like"/>
    <property type="match status" value="1"/>
</dbReference>
<evidence type="ECO:0000259" key="4">
    <source>
        <dbReference type="Pfam" id="PF14833"/>
    </source>
</evidence>
<reference evidence="5 7" key="2">
    <citation type="journal article" date="2020" name="Int. J. Syst. Evol. Microbiol.">
        <title>Sulfuracidifex tepidarius gen. nov., sp. nov. and transfer of Sulfolobus metallicus Huber and Stetter 1992 to the genus Sulfuracidifex as Sulfuracidifex metallicus comb. nov.</title>
        <authorList>
            <person name="Itoh T."/>
            <person name="Miura T."/>
            <person name="Sakai H.D."/>
            <person name="Kato S."/>
            <person name="Ohkuma M."/>
            <person name="Takashina T."/>
        </authorList>
    </citation>
    <scope>NUCLEOTIDE SEQUENCE [LARGE SCALE GENOMIC DNA]</scope>
    <source>
        <strain evidence="5 7">IC-006</strain>
        <strain evidence="6">IC-007</strain>
    </source>
</reference>
<dbReference type="PANTHER" id="PTHR22981">
    <property type="entry name" value="3-HYDROXYISOBUTYRATE DEHYDROGENASE-RELATED"/>
    <property type="match status" value="1"/>
</dbReference>
<evidence type="ECO:0000313" key="6">
    <source>
        <dbReference type="EMBL" id="BBG27632.1"/>
    </source>
</evidence>
<dbReference type="OrthoDB" id="23890at2157"/>
<dbReference type="InterPro" id="IPR029154">
    <property type="entry name" value="HIBADH-like_NADP-bd"/>
</dbReference>
<evidence type="ECO:0000256" key="2">
    <source>
        <dbReference type="ARBA" id="ARBA00023027"/>
    </source>
</evidence>
<dbReference type="EMBL" id="AP018929">
    <property type="protein sequence ID" value="BBG24848.1"/>
    <property type="molecule type" value="Genomic_DNA"/>
</dbReference>
<name>A0A510DY16_9CREN</name>
<dbReference type="Pfam" id="PF14833">
    <property type="entry name" value="NAD_binding_11"/>
    <property type="match status" value="1"/>
</dbReference>
<dbReference type="Proteomes" id="UP000325030">
    <property type="component" value="Chromosome"/>
</dbReference>
<dbReference type="InterPro" id="IPR036291">
    <property type="entry name" value="NAD(P)-bd_dom_sf"/>
</dbReference>
<evidence type="ECO:0000313" key="7">
    <source>
        <dbReference type="Proteomes" id="UP000322983"/>
    </source>
</evidence>
<dbReference type="SUPFAM" id="SSF51735">
    <property type="entry name" value="NAD(P)-binding Rossmann-fold domains"/>
    <property type="match status" value="1"/>
</dbReference>